<comment type="caution">
    <text evidence="1">The sequence shown here is derived from an EMBL/GenBank/DDBJ whole genome shotgun (WGS) entry which is preliminary data.</text>
</comment>
<evidence type="ECO:0000313" key="1">
    <source>
        <dbReference type="EMBL" id="MCD7468113.1"/>
    </source>
</evidence>
<dbReference type="EMBL" id="JACEIK010001297">
    <property type="protein sequence ID" value="MCD7468113.1"/>
    <property type="molecule type" value="Genomic_DNA"/>
</dbReference>
<keyword evidence="2" id="KW-1185">Reference proteome</keyword>
<accession>A0ABS8TAF8</accession>
<reference evidence="1 2" key="1">
    <citation type="journal article" date="2021" name="BMC Genomics">
        <title>Datura genome reveals duplications of psychoactive alkaloid biosynthetic genes and high mutation rate following tissue culture.</title>
        <authorList>
            <person name="Rajewski A."/>
            <person name="Carter-House D."/>
            <person name="Stajich J."/>
            <person name="Litt A."/>
        </authorList>
    </citation>
    <scope>NUCLEOTIDE SEQUENCE [LARGE SCALE GENOMIC DNA]</scope>
    <source>
        <strain evidence="1">AR-01</strain>
    </source>
</reference>
<dbReference type="Proteomes" id="UP000823775">
    <property type="component" value="Unassembled WGS sequence"/>
</dbReference>
<protein>
    <submittedName>
        <fullName evidence="1">Uncharacterized protein</fullName>
    </submittedName>
</protein>
<sequence length="112" mass="12642">MESVSPMRSPPDSSSHAASTIACCHHRIDLLRRFSFSRRQGHVQDPLTEIFMDSAADRQLYLTLQEIVQQQGQVPDVSPCEGSSARVIKRPFFSFGHPRSSRNAVLPVHWEP</sequence>
<organism evidence="1 2">
    <name type="scientific">Datura stramonium</name>
    <name type="common">Jimsonweed</name>
    <name type="synonym">Common thornapple</name>
    <dbReference type="NCBI Taxonomy" id="4076"/>
    <lineage>
        <taxon>Eukaryota</taxon>
        <taxon>Viridiplantae</taxon>
        <taxon>Streptophyta</taxon>
        <taxon>Embryophyta</taxon>
        <taxon>Tracheophyta</taxon>
        <taxon>Spermatophyta</taxon>
        <taxon>Magnoliopsida</taxon>
        <taxon>eudicotyledons</taxon>
        <taxon>Gunneridae</taxon>
        <taxon>Pentapetalae</taxon>
        <taxon>asterids</taxon>
        <taxon>lamiids</taxon>
        <taxon>Solanales</taxon>
        <taxon>Solanaceae</taxon>
        <taxon>Solanoideae</taxon>
        <taxon>Datureae</taxon>
        <taxon>Datura</taxon>
    </lineage>
</organism>
<evidence type="ECO:0000313" key="2">
    <source>
        <dbReference type="Proteomes" id="UP000823775"/>
    </source>
</evidence>
<gene>
    <name evidence="1" type="ORF">HAX54_005924</name>
</gene>
<name>A0ABS8TAF8_DATST</name>
<proteinExistence type="predicted"/>